<proteinExistence type="predicted"/>
<name>A0Y9H8_9GAMM</name>
<feature type="domain" description="Sugar 3,4-ketoisomerase QdtA cupin" evidence="1">
    <location>
        <begin position="15"/>
        <end position="139"/>
    </location>
</feature>
<protein>
    <recommendedName>
        <fullName evidence="1">Sugar 3,4-ketoisomerase QdtA cupin domain-containing protein</fullName>
    </recommendedName>
</protein>
<dbReference type="SUPFAM" id="SSF51182">
    <property type="entry name" value="RmlC-like cupins"/>
    <property type="match status" value="1"/>
</dbReference>
<dbReference type="Proteomes" id="UP000004931">
    <property type="component" value="Unassembled WGS sequence"/>
</dbReference>
<accession>A0Y9H8</accession>
<dbReference type="Pfam" id="PF05523">
    <property type="entry name" value="FdtA"/>
    <property type="match status" value="1"/>
</dbReference>
<gene>
    <name evidence="2" type="ORF">GP2143_16041</name>
</gene>
<sequence length="144" mass="16703">MDIAPHKILFPQRVNLAPVTDKRGSLIFIEKEKSIGFIPRRIYYIYGTSGRETVRGLHGHKKLQQLMIAISGSFTVRAFNGHQWREYEMNEKDEGLLFGPGLWREITNFDADAVCLVMASHEYDPLDYIHDIEEYKNYVLELGL</sequence>
<dbReference type="AlphaFoldDB" id="A0Y9H8"/>
<dbReference type="eggNOG" id="COG0662">
    <property type="taxonomic scope" value="Bacteria"/>
</dbReference>
<dbReference type="OrthoDB" id="9800846at2"/>
<dbReference type="InterPro" id="IPR014710">
    <property type="entry name" value="RmlC-like_jellyroll"/>
</dbReference>
<dbReference type="InterPro" id="IPR011051">
    <property type="entry name" value="RmlC_Cupin_sf"/>
</dbReference>
<evidence type="ECO:0000259" key="1">
    <source>
        <dbReference type="Pfam" id="PF05523"/>
    </source>
</evidence>
<dbReference type="Gene3D" id="2.60.120.10">
    <property type="entry name" value="Jelly Rolls"/>
    <property type="match status" value="1"/>
</dbReference>
<dbReference type="InterPro" id="IPR008894">
    <property type="entry name" value="QdtA_cupin_dom"/>
</dbReference>
<evidence type="ECO:0000313" key="2">
    <source>
        <dbReference type="EMBL" id="EAW32782.1"/>
    </source>
</evidence>
<dbReference type="STRING" id="247633.GP2143_16041"/>
<organism evidence="2 3">
    <name type="scientific">marine gamma proteobacterium HTCC2143</name>
    <dbReference type="NCBI Taxonomy" id="247633"/>
    <lineage>
        <taxon>Bacteria</taxon>
        <taxon>Pseudomonadati</taxon>
        <taxon>Pseudomonadota</taxon>
        <taxon>Gammaproteobacteria</taxon>
        <taxon>Cellvibrionales</taxon>
        <taxon>Spongiibacteraceae</taxon>
        <taxon>BD1-7 clade</taxon>
    </lineage>
</organism>
<dbReference type="CDD" id="cd20292">
    <property type="entry name" value="cupin_QdtA-like"/>
    <property type="match status" value="1"/>
</dbReference>
<evidence type="ECO:0000313" key="3">
    <source>
        <dbReference type="Proteomes" id="UP000004931"/>
    </source>
</evidence>
<comment type="caution">
    <text evidence="2">The sequence shown here is derived from an EMBL/GenBank/DDBJ whole genome shotgun (WGS) entry which is preliminary data.</text>
</comment>
<keyword evidence="3" id="KW-1185">Reference proteome</keyword>
<dbReference type="EMBL" id="AAVT01000001">
    <property type="protein sequence ID" value="EAW32782.1"/>
    <property type="molecule type" value="Genomic_DNA"/>
</dbReference>
<reference evidence="2 3" key="1">
    <citation type="journal article" date="2010" name="J. Bacteriol.">
        <title>Genome sequence of the oligotrophic marine Gammaproteobacterium HTCC2143, isolated from the Oregon Coast.</title>
        <authorList>
            <person name="Oh H.M."/>
            <person name="Kang I."/>
            <person name="Ferriera S."/>
            <person name="Giovannoni S.J."/>
            <person name="Cho J.C."/>
        </authorList>
    </citation>
    <scope>NUCLEOTIDE SEQUENCE [LARGE SCALE GENOMIC DNA]</scope>
    <source>
        <strain evidence="2 3">HTCC2143</strain>
    </source>
</reference>